<keyword evidence="1" id="KW-1133">Transmembrane helix</keyword>
<keyword evidence="3" id="KW-1185">Reference proteome</keyword>
<dbReference type="EMBL" id="FNZR01000001">
    <property type="protein sequence ID" value="SEK24948.1"/>
    <property type="molecule type" value="Genomic_DNA"/>
</dbReference>
<dbReference type="Proteomes" id="UP000198916">
    <property type="component" value="Unassembled WGS sequence"/>
</dbReference>
<evidence type="ECO:0000313" key="3">
    <source>
        <dbReference type="Proteomes" id="UP000198916"/>
    </source>
</evidence>
<sequence>MDNLSELEQEIIDYLIDADTIGGNFDNGKSVWRTSGFRSPDEKPSLVHRFTIRTDPLLMASQHNDANIENLILRLFKRDKELTNVGIVINVDFEKNEATIHLMEKENADLFIIIGNWFVFQRVNYILVKVANFLKQLEINGFIDKVNLRNKLQDRADTFPFYINCDKDYLTTLEIKNKDVVDNFLNCFSYYYVPTFKLFEFKNNGYSSPELLIAKNDFLISKQNLKLAKVGLYTALFSALVSLVAIILTLYSIGIPASVKIDEKQIQSIIDSIKDERIKPIVIDTAFRKE</sequence>
<feature type="transmembrane region" description="Helical" evidence="1">
    <location>
        <begin position="230"/>
        <end position="251"/>
    </location>
</feature>
<accession>A0A1H7FG27</accession>
<name>A0A1H7FG27_9SPHI</name>
<evidence type="ECO:0000313" key="2">
    <source>
        <dbReference type="EMBL" id="SEK24948.1"/>
    </source>
</evidence>
<proteinExistence type="predicted"/>
<gene>
    <name evidence="2" type="ORF">SAMN05421740_101339</name>
</gene>
<keyword evidence="1" id="KW-0472">Membrane</keyword>
<dbReference type="RefSeq" id="WP_090602260.1">
    <property type="nucleotide sequence ID" value="NZ_FNZR01000001.1"/>
</dbReference>
<protein>
    <submittedName>
        <fullName evidence="2">Uncharacterized protein</fullName>
    </submittedName>
</protein>
<evidence type="ECO:0000256" key="1">
    <source>
        <dbReference type="SAM" id="Phobius"/>
    </source>
</evidence>
<organism evidence="2 3">
    <name type="scientific">Parapedobacter koreensis</name>
    <dbReference type="NCBI Taxonomy" id="332977"/>
    <lineage>
        <taxon>Bacteria</taxon>
        <taxon>Pseudomonadati</taxon>
        <taxon>Bacteroidota</taxon>
        <taxon>Sphingobacteriia</taxon>
        <taxon>Sphingobacteriales</taxon>
        <taxon>Sphingobacteriaceae</taxon>
        <taxon>Parapedobacter</taxon>
    </lineage>
</organism>
<dbReference type="AlphaFoldDB" id="A0A1H7FG27"/>
<keyword evidence="1" id="KW-0812">Transmembrane</keyword>
<reference evidence="3" key="1">
    <citation type="submission" date="2016-10" db="EMBL/GenBank/DDBJ databases">
        <authorList>
            <person name="Varghese N."/>
            <person name="Submissions S."/>
        </authorList>
    </citation>
    <scope>NUCLEOTIDE SEQUENCE [LARGE SCALE GENOMIC DNA]</scope>
    <source>
        <strain evidence="3">Jip14</strain>
    </source>
</reference>